<organism evidence="1 2">
    <name type="scientific">Vibrio nereis</name>
    <dbReference type="NCBI Taxonomy" id="693"/>
    <lineage>
        <taxon>Bacteria</taxon>
        <taxon>Pseudomonadati</taxon>
        <taxon>Pseudomonadota</taxon>
        <taxon>Gammaproteobacteria</taxon>
        <taxon>Vibrionales</taxon>
        <taxon>Vibrionaceae</taxon>
        <taxon>Vibrio</taxon>
    </lineage>
</organism>
<dbReference type="RefSeq" id="WP_053395463.1">
    <property type="nucleotide sequence ID" value="NZ_LHPJ01000007.1"/>
</dbReference>
<dbReference type="Gene3D" id="2.160.10.10">
    <property type="entry name" value="Hexapeptide repeat proteins"/>
    <property type="match status" value="1"/>
</dbReference>
<dbReference type="OrthoDB" id="9803036at2"/>
<accession>A0A0M0HN33</accession>
<dbReference type="InterPro" id="IPR011004">
    <property type="entry name" value="Trimer_LpxA-like_sf"/>
</dbReference>
<dbReference type="PATRIC" id="fig|693.5.peg.1836"/>
<name>A0A0M0HN33_VIBNE</name>
<reference evidence="2" key="1">
    <citation type="submission" date="2015-08" db="EMBL/GenBank/DDBJ databases">
        <title>Vibrio galatheae sp. nov., a novel member of the Vibrionaceae family isolated from the Solomon Islands.</title>
        <authorList>
            <person name="Giubergia S."/>
            <person name="Machado H."/>
            <person name="Mateiu R.V."/>
            <person name="Gram L."/>
        </authorList>
    </citation>
    <scope>NUCLEOTIDE SEQUENCE [LARGE SCALE GENOMIC DNA]</scope>
    <source>
        <strain evidence="2">DSM 19584</strain>
    </source>
</reference>
<evidence type="ECO:0000313" key="1">
    <source>
        <dbReference type="EMBL" id="KOO03475.1"/>
    </source>
</evidence>
<dbReference type="Proteomes" id="UP000037515">
    <property type="component" value="Unassembled WGS sequence"/>
</dbReference>
<dbReference type="InterPro" id="IPR050484">
    <property type="entry name" value="Transf_Hexapept/Carb_Anhydrase"/>
</dbReference>
<dbReference type="PANTHER" id="PTHR13061">
    <property type="entry name" value="DYNACTIN SUBUNIT P25"/>
    <property type="match status" value="1"/>
</dbReference>
<comment type="caution">
    <text evidence="1">The sequence shown here is derived from an EMBL/GenBank/DDBJ whole genome shotgun (WGS) entry which is preliminary data.</text>
</comment>
<dbReference type="PANTHER" id="PTHR13061:SF29">
    <property type="entry name" value="GAMMA CARBONIC ANHYDRASE-LIKE 1, MITOCHONDRIAL-RELATED"/>
    <property type="match status" value="1"/>
</dbReference>
<gene>
    <name evidence="1" type="ORF">AKJ17_08980</name>
</gene>
<dbReference type="AlphaFoldDB" id="A0A0M0HN33"/>
<sequence length="199" mass="21998">MPIYQFAQVIPVIHPSAFIHPSAEIIGDVIIEENVYIGPLAVLRGDFGRLIVKKGSNVQDNCVMHGFPGKETVLEQNVHVGHGAIIHGCHIGENTLIGMNAVVMDLCQIGKESIIGANSFVKAKSVYQSRGMILGSSAKRVRDVTDDELRWKEHGTEMYQQLAARCHTELKQVEPLTEIEPNRPQVCWTKNHAPKAETV</sequence>
<dbReference type="Pfam" id="PF00132">
    <property type="entry name" value="Hexapep"/>
    <property type="match status" value="2"/>
</dbReference>
<dbReference type="EMBL" id="LHPJ01000007">
    <property type="protein sequence ID" value="KOO03475.1"/>
    <property type="molecule type" value="Genomic_DNA"/>
</dbReference>
<dbReference type="InterPro" id="IPR001451">
    <property type="entry name" value="Hexapep"/>
</dbReference>
<keyword evidence="2" id="KW-1185">Reference proteome</keyword>
<evidence type="ECO:0000313" key="2">
    <source>
        <dbReference type="Proteomes" id="UP000037515"/>
    </source>
</evidence>
<dbReference type="CDD" id="cd04745">
    <property type="entry name" value="LbH_paaY_like"/>
    <property type="match status" value="1"/>
</dbReference>
<proteinExistence type="predicted"/>
<dbReference type="STRING" id="693.AKJ17_08980"/>
<protein>
    <submittedName>
        <fullName evidence="1">Phenylacetic acid degradation protein PaaY</fullName>
    </submittedName>
</protein>
<dbReference type="SUPFAM" id="SSF51161">
    <property type="entry name" value="Trimeric LpxA-like enzymes"/>
    <property type="match status" value="1"/>
</dbReference>